<evidence type="ECO:0000259" key="1">
    <source>
        <dbReference type="Pfam" id="PF05605"/>
    </source>
</evidence>
<comment type="caution">
    <text evidence="2">The sequence shown here is derived from an EMBL/GenBank/DDBJ whole genome shotgun (WGS) entry which is preliminary data.</text>
</comment>
<dbReference type="AlphaFoldDB" id="A0A8T2Z397"/>
<evidence type="ECO:0000313" key="3">
    <source>
        <dbReference type="Proteomes" id="UP000807159"/>
    </source>
</evidence>
<protein>
    <recommendedName>
        <fullName evidence="1">Di19 zinc-binding domain-containing protein</fullName>
    </recommendedName>
</protein>
<dbReference type="EMBL" id="JACEGQ020000004">
    <property type="protein sequence ID" value="KAH8511828.1"/>
    <property type="molecule type" value="Genomic_DNA"/>
</dbReference>
<dbReference type="PANTHER" id="PTHR31875">
    <property type="entry name" value="PROTEIN DEHYDRATION-INDUCED 19"/>
    <property type="match status" value="1"/>
</dbReference>
<sequence>MIFGPLALSPLNANRFNIDDFEVEEEARPDFPCPYCYEDFDIGSLCSHLEDEHSSESKVAVVNFVFQNLIFFSFLKKRGPESITGESIDLYLNGLLKRPCSRKKSRGWKYETFDFVIANFMHINVGRAL</sequence>
<feature type="non-terminal residue" evidence="2">
    <location>
        <position position="129"/>
    </location>
</feature>
<gene>
    <name evidence="2" type="ORF">H0E87_009124</name>
</gene>
<dbReference type="InterPro" id="IPR033347">
    <property type="entry name" value="Di19"/>
</dbReference>
<feature type="domain" description="Di19 zinc-binding" evidence="1">
    <location>
        <begin position="30"/>
        <end position="61"/>
    </location>
</feature>
<name>A0A8T2Z397_POPDE</name>
<dbReference type="InterPro" id="IPR008598">
    <property type="entry name" value="Di19_Zn-bd"/>
</dbReference>
<evidence type="ECO:0000313" key="2">
    <source>
        <dbReference type="EMBL" id="KAH8511828.1"/>
    </source>
</evidence>
<organism evidence="2 3">
    <name type="scientific">Populus deltoides</name>
    <name type="common">Eastern poplar</name>
    <name type="synonym">Eastern cottonwood</name>
    <dbReference type="NCBI Taxonomy" id="3696"/>
    <lineage>
        <taxon>Eukaryota</taxon>
        <taxon>Viridiplantae</taxon>
        <taxon>Streptophyta</taxon>
        <taxon>Embryophyta</taxon>
        <taxon>Tracheophyta</taxon>
        <taxon>Spermatophyta</taxon>
        <taxon>Magnoliopsida</taxon>
        <taxon>eudicotyledons</taxon>
        <taxon>Gunneridae</taxon>
        <taxon>Pentapetalae</taxon>
        <taxon>rosids</taxon>
        <taxon>fabids</taxon>
        <taxon>Malpighiales</taxon>
        <taxon>Salicaceae</taxon>
        <taxon>Saliceae</taxon>
        <taxon>Populus</taxon>
    </lineage>
</organism>
<accession>A0A8T2Z397</accession>
<keyword evidence="3" id="KW-1185">Reference proteome</keyword>
<dbReference type="PANTHER" id="PTHR31875:SF6">
    <property type="entry name" value="PROTEIN DEHYDRATION-INDUCED 19"/>
    <property type="match status" value="1"/>
</dbReference>
<dbReference type="Proteomes" id="UP000807159">
    <property type="component" value="Chromosome 4"/>
</dbReference>
<dbReference type="Pfam" id="PF05605">
    <property type="entry name" value="zf-Di19"/>
    <property type="match status" value="1"/>
</dbReference>
<reference evidence="2" key="1">
    <citation type="journal article" date="2021" name="J. Hered.">
        <title>Genome Assembly of Salicaceae Populus deltoides (Eastern Cottonwood) I-69 Based on Nanopore Sequencing and Hi-C Technologies.</title>
        <authorList>
            <person name="Bai S."/>
            <person name="Wu H."/>
            <person name="Zhang J."/>
            <person name="Pan Z."/>
            <person name="Zhao W."/>
            <person name="Li Z."/>
            <person name="Tong C."/>
        </authorList>
    </citation>
    <scope>NUCLEOTIDE SEQUENCE</scope>
    <source>
        <tissue evidence="2">Leaf</tissue>
    </source>
</reference>
<proteinExistence type="predicted"/>